<reference evidence="12" key="2">
    <citation type="submission" date="2025-08" db="UniProtKB">
        <authorList>
            <consortium name="Ensembl"/>
        </authorList>
    </citation>
    <scope>IDENTIFICATION</scope>
</reference>
<evidence type="ECO:0000256" key="1">
    <source>
        <dbReference type="ARBA" id="ARBA00004434"/>
    </source>
</evidence>
<evidence type="ECO:0000256" key="7">
    <source>
        <dbReference type="ARBA" id="ARBA00022989"/>
    </source>
</evidence>
<dbReference type="InterPro" id="IPR010530">
    <property type="entry name" value="B12D"/>
</dbReference>
<evidence type="ECO:0000256" key="5">
    <source>
        <dbReference type="ARBA" id="ARBA00022792"/>
    </source>
</evidence>
<dbReference type="GO" id="GO:0005743">
    <property type="term" value="C:mitochondrial inner membrane"/>
    <property type="evidence" value="ECO:0007669"/>
    <property type="project" value="UniProtKB-SubCell"/>
</dbReference>
<keyword evidence="5" id="KW-0999">Mitochondrion inner membrane</keyword>
<keyword evidence="9" id="KW-0472">Membrane</keyword>
<evidence type="ECO:0000256" key="3">
    <source>
        <dbReference type="ARBA" id="ARBA00022660"/>
    </source>
</evidence>
<accession>A0AAZ3R869</accession>
<dbReference type="PANTHER" id="PTHR14256:SF4">
    <property type="entry name" value="CYTOCHROME C OXIDASE SUBUNIT NDUFA4"/>
    <property type="match status" value="1"/>
</dbReference>
<keyword evidence="7" id="KW-1133">Transmembrane helix</keyword>
<evidence type="ECO:0000256" key="8">
    <source>
        <dbReference type="ARBA" id="ARBA00023128"/>
    </source>
</evidence>
<reference evidence="12" key="3">
    <citation type="submission" date="2025-09" db="UniProtKB">
        <authorList>
            <consortium name="Ensembl"/>
        </authorList>
    </citation>
    <scope>IDENTIFICATION</scope>
</reference>
<evidence type="ECO:0000313" key="12">
    <source>
        <dbReference type="Ensembl" id="ENSOTSP00005137762.1"/>
    </source>
</evidence>
<reference evidence="13" key="1">
    <citation type="journal article" date="2018" name="PLoS ONE">
        <title>Chinook salmon (Oncorhynchus tshawytscha) genome and transcriptome.</title>
        <authorList>
            <person name="Christensen K.A."/>
            <person name="Leong J.S."/>
            <person name="Sakhrani D."/>
            <person name="Biagi C.A."/>
            <person name="Minkley D.R."/>
            <person name="Withler R.E."/>
            <person name="Rondeau E.B."/>
            <person name="Koop B.F."/>
            <person name="Devlin R.H."/>
        </authorList>
    </citation>
    <scope>NUCLEOTIDE SEQUENCE [LARGE SCALE GENOMIC DNA]</scope>
</reference>
<dbReference type="GeneTree" id="ENSGT00940000171242"/>
<proteinExistence type="inferred from homology"/>
<evidence type="ECO:0000256" key="10">
    <source>
        <dbReference type="ARBA" id="ARBA00038186"/>
    </source>
</evidence>
<evidence type="ECO:0000256" key="4">
    <source>
        <dbReference type="ARBA" id="ARBA00022692"/>
    </source>
</evidence>
<keyword evidence="4" id="KW-0812">Transmembrane</keyword>
<protein>
    <recommendedName>
        <fullName evidence="11">Cytochrome c oxidase subunit NDUFA4</fullName>
    </recommendedName>
</protein>
<sequence length="88" mass="10472">MFSSWAEHLRENSLIVPLVFDTARSFRVYPQGCMSCLCIWDRKNNLEPWNKMAPTDQYKLFTVNMDYSKLKRDRPVFLNFLSPTLHLV</sequence>
<evidence type="ECO:0000313" key="13">
    <source>
        <dbReference type="Proteomes" id="UP000694402"/>
    </source>
</evidence>
<evidence type="ECO:0000256" key="11">
    <source>
        <dbReference type="ARBA" id="ARBA00041121"/>
    </source>
</evidence>
<keyword evidence="13" id="KW-1185">Reference proteome</keyword>
<keyword evidence="3" id="KW-0679">Respiratory chain</keyword>
<name>A0AAZ3R869_ONCTS</name>
<comment type="subcellular location">
    <subcellularLocation>
        <location evidence="1">Mitochondrion inner membrane</location>
        <topology evidence="1">Single-pass membrane protein</topology>
    </subcellularLocation>
</comment>
<dbReference type="Proteomes" id="UP000694402">
    <property type="component" value="Unassembled WGS sequence"/>
</dbReference>
<evidence type="ECO:0000256" key="2">
    <source>
        <dbReference type="ARBA" id="ARBA00022448"/>
    </source>
</evidence>
<organism evidence="12 13">
    <name type="scientific">Oncorhynchus tshawytscha</name>
    <name type="common">Chinook salmon</name>
    <name type="synonym">Salmo tshawytscha</name>
    <dbReference type="NCBI Taxonomy" id="74940"/>
    <lineage>
        <taxon>Eukaryota</taxon>
        <taxon>Metazoa</taxon>
        <taxon>Chordata</taxon>
        <taxon>Craniata</taxon>
        <taxon>Vertebrata</taxon>
        <taxon>Euteleostomi</taxon>
        <taxon>Actinopterygii</taxon>
        <taxon>Neopterygii</taxon>
        <taxon>Teleostei</taxon>
        <taxon>Protacanthopterygii</taxon>
        <taxon>Salmoniformes</taxon>
        <taxon>Salmonidae</taxon>
        <taxon>Salmoninae</taxon>
        <taxon>Oncorhynchus</taxon>
    </lineage>
</organism>
<evidence type="ECO:0000256" key="9">
    <source>
        <dbReference type="ARBA" id="ARBA00023136"/>
    </source>
</evidence>
<keyword evidence="8" id="KW-0496">Mitochondrion</keyword>
<comment type="similarity">
    <text evidence="10">Belongs to the complex IV NDUFA4 subunit family.</text>
</comment>
<evidence type="ECO:0000256" key="6">
    <source>
        <dbReference type="ARBA" id="ARBA00022982"/>
    </source>
</evidence>
<keyword evidence="6" id="KW-0249">Electron transport</keyword>
<dbReference type="PANTHER" id="PTHR14256">
    <property type="entry name" value="NADH-UBIQUINONE OXIDOREDUCTASE MLRQ SUBUNIT"/>
    <property type="match status" value="1"/>
</dbReference>
<dbReference type="Ensembl" id="ENSOTST00005152237.1">
    <property type="protein sequence ID" value="ENSOTSP00005137762.1"/>
    <property type="gene ID" value="ENSOTSG00005050194.1"/>
</dbReference>
<dbReference type="AlphaFoldDB" id="A0AAZ3R869"/>
<keyword evidence="2" id="KW-0813">Transport</keyword>